<proteinExistence type="predicted"/>
<reference evidence="1" key="1">
    <citation type="thesis" date="2020" institute="ProQuest LLC" country="789 East Eisenhower Parkway, Ann Arbor, MI, USA">
        <title>Comparative Genomics and Chromosome Evolution.</title>
        <authorList>
            <person name="Mudd A.B."/>
        </authorList>
    </citation>
    <scope>NUCLEOTIDE SEQUENCE</scope>
    <source>
        <strain evidence="1">1538</strain>
        <tissue evidence="1">Blood</tissue>
    </source>
</reference>
<evidence type="ECO:0000313" key="2">
    <source>
        <dbReference type="Proteomes" id="UP001181693"/>
    </source>
</evidence>
<comment type="caution">
    <text evidence="1">The sequence shown here is derived from an EMBL/GenBank/DDBJ whole genome shotgun (WGS) entry which is preliminary data.</text>
</comment>
<organism evidence="1 2">
    <name type="scientific">Pyxicephalus adspersus</name>
    <name type="common">African bullfrog</name>
    <dbReference type="NCBI Taxonomy" id="30357"/>
    <lineage>
        <taxon>Eukaryota</taxon>
        <taxon>Metazoa</taxon>
        <taxon>Chordata</taxon>
        <taxon>Craniata</taxon>
        <taxon>Vertebrata</taxon>
        <taxon>Euteleostomi</taxon>
        <taxon>Amphibia</taxon>
        <taxon>Batrachia</taxon>
        <taxon>Anura</taxon>
        <taxon>Neobatrachia</taxon>
        <taxon>Ranoidea</taxon>
        <taxon>Pyxicephalidae</taxon>
        <taxon>Pyxicephalinae</taxon>
        <taxon>Pyxicephalus</taxon>
    </lineage>
</organism>
<dbReference type="Proteomes" id="UP001181693">
    <property type="component" value="Unassembled WGS sequence"/>
</dbReference>
<dbReference type="EMBL" id="DYDO01000003">
    <property type="protein sequence ID" value="DBA29401.1"/>
    <property type="molecule type" value="Genomic_DNA"/>
</dbReference>
<name>A0AAV3ADM8_PYXAD</name>
<gene>
    <name evidence="1" type="ORF">GDO54_009628</name>
</gene>
<sequence>MSDNLFSSISILENHMTMLHHDPQLVFHWLCPIRFFRKIGRDKRAEQTKWLPCILSKLQSVASTIVQTHHLAPHELVIASYMT</sequence>
<keyword evidence="2" id="KW-1185">Reference proteome</keyword>
<evidence type="ECO:0000313" key="1">
    <source>
        <dbReference type="EMBL" id="DBA29401.1"/>
    </source>
</evidence>
<dbReference type="AlphaFoldDB" id="A0AAV3ADM8"/>
<protein>
    <submittedName>
        <fullName evidence="1">Uncharacterized protein</fullName>
    </submittedName>
</protein>
<accession>A0AAV3ADM8</accession>